<name>K3WWX3_GLOUD</name>
<dbReference type="AlphaFoldDB" id="K3WWX3"/>
<dbReference type="HOGENOM" id="CLU_777260_0_0_1"/>
<evidence type="ECO:0000313" key="3">
    <source>
        <dbReference type="EnsemblProtists" id="PYU1_T009471"/>
    </source>
</evidence>
<feature type="region of interest" description="Disordered" evidence="2">
    <location>
        <begin position="330"/>
        <end position="370"/>
    </location>
</feature>
<feature type="compositionally biased region" description="Polar residues" evidence="2">
    <location>
        <begin position="344"/>
        <end position="362"/>
    </location>
</feature>
<evidence type="ECO:0000313" key="4">
    <source>
        <dbReference type="Proteomes" id="UP000019132"/>
    </source>
</evidence>
<feature type="compositionally biased region" description="Basic and acidic residues" evidence="2">
    <location>
        <begin position="331"/>
        <end position="342"/>
    </location>
</feature>
<reference evidence="4" key="1">
    <citation type="journal article" date="2010" name="Genome Biol.">
        <title>Genome sequence of the necrotrophic plant pathogen Pythium ultimum reveals original pathogenicity mechanisms and effector repertoire.</title>
        <authorList>
            <person name="Levesque C.A."/>
            <person name="Brouwer H."/>
            <person name="Cano L."/>
            <person name="Hamilton J.P."/>
            <person name="Holt C."/>
            <person name="Huitema E."/>
            <person name="Raffaele S."/>
            <person name="Robideau G.P."/>
            <person name="Thines M."/>
            <person name="Win J."/>
            <person name="Zerillo M.M."/>
            <person name="Beakes G.W."/>
            <person name="Boore J.L."/>
            <person name="Busam D."/>
            <person name="Dumas B."/>
            <person name="Ferriera S."/>
            <person name="Fuerstenberg S.I."/>
            <person name="Gachon C.M."/>
            <person name="Gaulin E."/>
            <person name="Govers F."/>
            <person name="Grenville-Briggs L."/>
            <person name="Horner N."/>
            <person name="Hostetler J."/>
            <person name="Jiang R.H."/>
            <person name="Johnson J."/>
            <person name="Krajaejun T."/>
            <person name="Lin H."/>
            <person name="Meijer H.J."/>
            <person name="Moore B."/>
            <person name="Morris P."/>
            <person name="Phuntmart V."/>
            <person name="Puiu D."/>
            <person name="Shetty J."/>
            <person name="Stajich J.E."/>
            <person name="Tripathy S."/>
            <person name="Wawra S."/>
            <person name="van West P."/>
            <person name="Whitty B.R."/>
            <person name="Coutinho P.M."/>
            <person name="Henrissat B."/>
            <person name="Martin F."/>
            <person name="Thomas P.D."/>
            <person name="Tyler B.M."/>
            <person name="De Vries R.P."/>
            <person name="Kamoun S."/>
            <person name="Yandell M."/>
            <person name="Tisserat N."/>
            <person name="Buell C.R."/>
        </authorList>
    </citation>
    <scope>NUCLEOTIDE SEQUENCE</scope>
    <source>
        <strain evidence="4">DAOM:BR144</strain>
    </source>
</reference>
<dbReference type="Proteomes" id="UP000019132">
    <property type="component" value="Unassembled WGS sequence"/>
</dbReference>
<keyword evidence="1" id="KW-0175">Coiled coil</keyword>
<protein>
    <submittedName>
        <fullName evidence="3">Uncharacterized protein</fullName>
    </submittedName>
</protein>
<dbReference type="EMBL" id="GL376622">
    <property type="status" value="NOT_ANNOTATED_CDS"/>
    <property type="molecule type" value="Genomic_DNA"/>
</dbReference>
<dbReference type="EnsemblProtists" id="PYU1_T009471">
    <property type="protein sequence ID" value="PYU1_T009471"/>
    <property type="gene ID" value="PYU1_G009453"/>
</dbReference>
<feature type="coiled-coil region" evidence="1">
    <location>
        <begin position="85"/>
        <end position="112"/>
    </location>
</feature>
<keyword evidence="4" id="KW-1185">Reference proteome</keyword>
<evidence type="ECO:0000256" key="2">
    <source>
        <dbReference type="SAM" id="MobiDB-lite"/>
    </source>
</evidence>
<sequence>MEVFGYACAGTPCGSRDDDSERLIGPVAAPAAVTAGRRNSRAPAATVKVTRRLYHAEQVMQEKKLPKKKYLATQRLRRDLERSSVESLKLDVNFLRQEIANLRTVREIVQAKQLAAPVTSVGGLMAMIAQYFETIKYGFGNESPAVRTTARDKVGFLRQIMDENISFSPSKRGFEAFIAQLFAYTLSHSTFYIEPPKLVELQSSGEAFPIIVAENRLRVRLSRTTLEVIFPHTLADEVLVQTLIGQEVFYPCETRFYFNSGGKIVRYDPDVNFVEGLNAVLKSLRRVTGIMDHARLDGAVILLDDASEQNLGLQDGVAPSHSALKAAAVRSSRDGADGHATDRGFSSSIAPDEPSAQNTQKRMSIGMLLS</sequence>
<evidence type="ECO:0000256" key="1">
    <source>
        <dbReference type="SAM" id="Coils"/>
    </source>
</evidence>
<accession>K3WWX3</accession>
<reference evidence="4" key="2">
    <citation type="submission" date="2010-04" db="EMBL/GenBank/DDBJ databases">
        <authorList>
            <person name="Buell R."/>
            <person name="Hamilton J."/>
            <person name="Hostetler J."/>
        </authorList>
    </citation>
    <scope>NUCLEOTIDE SEQUENCE [LARGE SCALE GENOMIC DNA]</scope>
    <source>
        <strain evidence="4">DAOM:BR144</strain>
    </source>
</reference>
<dbReference type="InParanoid" id="K3WWX3"/>
<proteinExistence type="predicted"/>
<dbReference type="VEuPathDB" id="FungiDB:PYU1_G009453"/>
<reference evidence="3" key="3">
    <citation type="submission" date="2015-02" db="UniProtKB">
        <authorList>
            <consortium name="EnsemblProtists"/>
        </authorList>
    </citation>
    <scope>IDENTIFICATION</scope>
    <source>
        <strain evidence="3">DAOM BR144</strain>
    </source>
</reference>
<dbReference type="eggNOG" id="ENOG502RW0V">
    <property type="taxonomic scope" value="Eukaryota"/>
</dbReference>
<organism evidence="3 4">
    <name type="scientific">Globisporangium ultimum (strain ATCC 200006 / CBS 805.95 / DAOM BR144)</name>
    <name type="common">Pythium ultimum</name>
    <dbReference type="NCBI Taxonomy" id="431595"/>
    <lineage>
        <taxon>Eukaryota</taxon>
        <taxon>Sar</taxon>
        <taxon>Stramenopiles</taxon>
        <taxon>Oomycota</taxon>
        <taxon>Peronosporomycetes</taxon>
        <taxon>Pythiales</taxon>
        <taxon>Pythiaceae</taxon>
        <taxon>Globisporangium</taxon>
    </lineage>
</organism>